<comment type="catalytic activity">
    <reaction evidence="7">
        <text>serotonin + octadecanoyl-CoA = N-octadecanoyl-serotonin + CoA + H(+)</text>
        <dbReference type="Rhea" id="RHEA:51400"/>
        <dbReference type="ChEBI" id="CHEBI:15378"/>
        <dbReference type="ChEBI" id="CHEBI:57287"/>
        <dbReference type="ChEBI" id="CHEBI:57394"/>
        <dbReference type="ChEBI" id="CHEBI:134065"/>
        <dbReference type="ChEBI" id="CHEBI:350546"/>
    </reaction>
    <physiologicalReaction direction="left-to-right" evidence="7">
        <dbReference type="Rhea" id="RHEA:51401"/>
    </physiologicalReaction>
</comment>
<evidence type="ECO:0000256" key="11">
    <source>
        <dbReference type="ARBA" id="ARBA00052178"/>
    </source>
</evidence>
<comment type="catalytic activity">
    <reaction evidence="9">
        <text>dopamine + acetyl-CoA = N-acetyldopamine + CoA + H(+)</text>
        <dbReference type="Rhea" id="RHEA:51388"/>
        <dbReference type="ChEBI" id="CHEBI:15378"/>
        <dbReference type="ChEBI" id="CHEBI:57287"/>
        <dbReference type="ChEBI" id="CHEBI:57288"/>
        <dbReference type="ChEBI" id="CHEBI:59905"/>
        <dbReference type="ChEBI" id="CHEBI:125678"/>
    </reaction>
    <physiologicalReaction direction="left-to-right" evidence="9">
        <dbReference type="Rhea" id="RHEA:51389"/>
    </physiologicalReaction>
</comment>
<evidence type="ECO:0000313" key="14">
    <source>
        <dbReference type="EMBL" id="CAD7587172.1"/>
    </source>
</evidence>
<comment type="pathway">
    <text evidence="3">Aromatic compound metabolism; melatonin biosynthesis; melatonin from serotonin: step 1/2.</text>
</comment>
<proteinExistence type="inferred from homology"/>
<evidence type="ECO:0000256" key="8">
    <source>
        <dbReference type="ARBA" id="ARBA00051284"/>
    </source>
</evidence>
<evidence type="ECO:0000256" key="3">
    <source>
        <dbReference type="ARBA" id="ARBA00037926"/>
    </source>
</evidence>
<dbReference type="CDD" id="cd04301">
    <property type="entry name" value="NAT_SF"/>
    <property type="match status" value="1"/>
</dbReference>
<dbReference type="InterPro" id="IPR016181">
    <property type="entry name" value="Acyl_CoA_acyltransferase"/>
</dbReference>
<protein>
    <recommendedName>
        <fullName evidence="5">aralkylamine N-acetyltransferase</fullName>
        <ecNumber evidence="5">2.3.1.87</ecNumber>
    </recommendedName>
</protein>
<accession>A0A7R9JQ39</accession>
<dbReference type="GO" id="GO:0004059">
    <property type="term" value="F:aralkylamine N-acetyltransferase activity"/>
    <property type="evidence" value="ECO:0007669"/>
    <property type="project" value="UniProtKB-EC"/>
</dbReference>
<evidence type="ECO:0000256" key="7">
    <source>
        <dbReference type="ARBA" id="ARBA00050849"/>
    </source>
</evidence>
<evidence type="ECO:0000256" key="2">
    <source>
        <dbReference type="ARBA" id="ARBA00023315"/>
    </source>
</evidence>
<comment type="catalytic activity">
    <reaction evidence="10">
        <text>serotonin + (9Z)-octadecenoyl-CoA = N-(9Z-octadecenoyl)-serotonin + CoA + H(+)</text>
        <dbReference type="Rhea" id="RHEA:51392"/>
        <dbReference type="ChEBI" id="CHEBI:15378"/>
        <dbReference type="ChEBI" id="CHEBI:57287"/>
        <dbReference type="ChEBI" id="CHEBI:57387"/>
        <dbReference type="ChEBI" id="CHEBI:134064"/>
        <dbReference type="ChEBI" id="CHEBI:350546"/>
    </reaction>
    <physiologicalReaction direction="left-to-right" evidence="10">
        <dbReference type="Rhea" id="RHEA:51393"/>
    </physiologicalReaction>
</comment>
<dbReference type="EMBL" id="OE839425">
    <property type="protein sequence ID" value="CAD7587172.1"/>
    <property type="molecule type" value="Genomic_DNA"/>
</dbReference>
<comment type="catalytic activity">
    <reaction evidence="8">
        <text>serotonin + (5Z,8Z,11Z,14Z)-eicosatetraenoyl-CoA = N-[(5Z,8Z,11Z,14Z)-eicosatetraenoyl]-serotonin + CoA + H(+)</text>
        <dbReference type="Rhea" id="RHEA:51396"/>
        <dbReference type="ChEBI" id="CHEBI:15378"/>
        <dbReference type="ChEBI" id="CHEBI:57287"/>
        <dbReference type="ChEBI" id="CHEBI:57368"/>
        <dbReference type="ChEBI" id="CHEBI:132255"/>
        <dbReference type="ChEBI" id="CHEBI:350546"/>
    </reaction>
    <physiologicalReaction direction="left-to-right" evidence="8">
        <dbReference type="Rhea" id="RHEA:51397"/>
    </physiologicalReaction>
</comment>
<comment type="catalytic activity">
    <reaction evidence="11">
        <text>serotonin + hexadecanoyl-CoA = N-hexadecanoyl-serotonin + CoA + H(+)</text>
        <dbReference type="Rhea" id="RHEA:51384"/>
        <dbReference type="ChEBI" id="CHEBI:15378"/>
        <dbReference type="ChEBI" id="CHEBI:57287"/>
        <dbReference type="ChEBI" id="CHEBI:57379"/>
        <dbReference type="ChEBI" id="CHEBI:134059"/>
        <dbReference type="ChEBI" id="CHEBI:350546"/>
    </reaction>
    <physiologicalReaction direction="left-to-right" evidence="11">
        <dbReference type="Rhea" id="RHEA:51385"/>
    </physiologicalReaction>
</comment>
<comment type="catalytic activity">
    <reaction evidence="13">
        <text>serotonin + acetyl-CoA = N-acetylserotonin + CoA + H(+)</text>
        <dbReference type="Rhea" id="RHEA:25217"/>
        <dbReference type="ChEBI" id="CHEBI:15378"/>
        <dbReference type="ChEBI" id="CHEBI:17697"/>
        <dbReference type="ChEBI" id="CHEBI:57287"/>
        <dbReference type="ChEBI" id="CHEBI:57288"/>
        <dbReference type="ChEBI" id="CHEBI:350546"/>
        <dbReference type="EC" id="2.3.1.87"/>
    </reaction>
    <physiologicalReaction direction="left-to-right" evidence="13">
        <dbReference type="Rhea" id="RHEA:25218"/>
    </physiologicalReaction>
</comment>
<dbReference type="Gene3D" id="3.40.630.30">
    <property type="match status" value="2"/>
</dbReference>
<sequence>MITDAVIYSLKLSCRTLLPLTLNLDNSLYLFLIFPQLSDSAPSNPKPRQLTLPVLDIPTVLSDSAPTGQAMSSEDYYITPISPKNRDRVVEFLRRTFFRDEPLNIDVQLLGEDGKDRCLELENYSVECIIEGKCLNYPLRWPRGLRRYSRSADDWEIEVRVSLRATYKDQAIAAASSTDIFHSTELCTGNQCFIIVVWTRNNVSLMFANNLCPMLANSWPTMFPSLSLGAFSSSGKLVGVSLNGSNEPGHIPEMEAKVANCTNPKFQKILNLLTRVEKEADVFTRFPDVHKILEVRILAVDEAWGGRGIGTKLLDMSRQIAIENGFPLFRVDCTSHYSARAVAKLGLSCIYTLLYKDHKNQDGSPVFNPAHPHNEVKTYVERIQA</sequence>
<keyword evidence="2" id="KW-0012">Acyltransferase</keyword>
<keyword evidence="1" id="KW-0808">Transferase</keyword>
<dbReference type="FunFam" id="3.40.630.30:FF:000046">
    <property type="entry name" value="Dopamine N-acetyltransferase"/>
    <property type="match status" value="1"/>
</dbReference>
<evidence type="ECO:0000256" key="10">
    <source>
        <dbReference type="ARBA" id="ARBA00051823"/>
    </source>
</evidence>
<evidence type="ECO:0000256" key="5">
    <source>
        <dbReference type="ARBA" id="ARBA00039114"/>
    </source>
</evidence>
<dbReference type="PANTHER" id="PTHR20905">
    <property type="entry name" value="N-ACETYLTRANSFERASE-RELATED"/>
    <property type="match status" value="1"/>
</dbReference>
<dbReference type="PANTHER" id="PTHR20905:SF1">
    <property type="entry name" value="AT07410P-RELATED"/>
    <property type="match status" value="1"/>
</dbReference>
<organism evidence="14">
    <name type="scientific">Timema genevievae</name>
    <name type="common">Walking stick</name>
    <dbReference type="NCBI Taxonomy" id="629358"/>
    <lineage>
        <taxon>Eukaryota</taxon>
        <taxon>Metazoa</taxon>
        <taxon>Ecdysozoa</taxon>
        <taxon>Arthropoda</taxon>
        <taxon>Hexapoda</taxon>
        <taxon>Insecta</taxon>
        <taxon>Pterygota</taxon>
        <taxon>Neoptera</taxon>
        <taxon>Polyneoptera</taxon>
        <taxon>Phasmatodea</taxon>
        <taxon>Timematodea</taxon>
        <taxon>Timematoidea</taxon>
        <taxon>Timematidae</taxon>
        <taxon>Timema</taxon>
    </lineage>
</organism>
<evidence type="ECO:0000256" key="9">
    <source>
        <dbReference type="ARBA" id="ARBA00051711"/>
    </source>
</evidence>
<dbReference type="SUPFAM" id="SSF55729">
    <property type="entry name" value="Acyl-CoA N-acyltransferases (Nat)"/>
    <property type="match status" value="1"/>
</dbReference>
<reference evidence="14" key="1">
    <citation type="submission" date="2020-11" db="EMBL/GenBank/DDBJ databases">
        <authorList>
            <person name="Tran Van P."/>
        </authorList>
    </citation>
    <scope>NUCLEOTIDE SEQUENCE</scope>
</reference>
<evidence type="ECO:0000256" key="6">
    <source>
        <dbReference type="ARBA" id="ARBA00050189"/>
    </source>
</evidence>
<gene>
    <name evidence="14" type="ORF">TGEB3V08_LOCUS1394</name>
</gene>
<dbReference type="AlphaFoldDB" id="A0A7R9JQ39"/>
<comment type="similarity">
    <text evidence="4">Belongs to the acetyltransferase family. AANAT subfamily.</text>
</comment>
<comment type="catalytic activity">
    <reaction evidence="6">
        <text>dopamine + (9Z)-octadecenoyl-CoA = N-(9Z-octadecanoyl)-dopamine + CoA + H(+)</text>
        <dbReference type="Rhea" id="RHEA:51380"/>
        <dbReference type="ChEBI" id="CHEBI:15378"/>
        <dbReference type="ChEBI" id="CHEBI:31883"/>
        <dbReference type="ChEBI" id="CHEBI:57287"/>
        <dbReference type="ChEBI" id="CHEBI:57387"/>
        <dbReference type="ChEBI" id="CHEBI:59905"/>
    </reaction>
    <physiologicalReaction direction="left-to-right" evidence="6">
        <dbReference type="Rhea" id="RHEA:51381"/>
    </physiologicalReaction>
</comment>
<name>A0A7R9JQ39_TIMGE</name>
<evidence type="ECO:0000256" key="4">
    <source>
        <dbReference type="ARBA" id="ARBA00038182"/>
    </source>
</evidence>
<evidence type="ECO:0000256" key="12">
    <source>
        <dbReference type="ARBA" id="ARBA00052335"/>
    </source>
</evidence>
<evidence type="ECO:0000256" key="1">
    <source>
        <dbReference type="ARBA" id="ARBA00022679"/>
    </source>
</evidence>
<dbReference type="EC" id="2.3.1.87" evidence="5"/>
<evidence type="ECO:0000256" key="13">
    <source>
        <dbReference type="ARBA" id="ARBA00052491"/>
    </source>
</evidence>
<comment type="catalytic activity">
    <reaction evidence="12">
        <text>dopamine + hexadecanoyl-CoA = N-hexadecanoyl-dopamine + CoA + H(+)</text>
        <dbReference type="Rhea" id="RHEA:51376"/>
        <dbReference type="ChEBI" id="CHEBI:15378"/>
        <dbReference type="ChEBI" id="CHEBI:57287"/>
        <dbReference type="ChEBI" id="CHEBI:57379"/>
        <dbReference type="ChEBI" id="CHEBI:59905"/>
        <dbReference type="ChEBI" id="CHEBI:134058"/>
    </reaction>
    <physiologicalReaction direction="left-to-right" evidence="12">
        <dbReference type="Rhea" id="RHEA:51377"/>
    </physiologicalReaction>
</comment>